<evidence type="ECO:0000313" key="1">
    <source>
        <dbReference type="EMBL" id="SFB74719.1"/>
    </source>
</evidence>
<dbReference type="Proteomes" id="UP000198728">
    <property type="component" value="Unassembled WGS sequence"/>
</dbReference>
<proteinExistence type="predicted"/>
<gene>
    <name evidence="1" type="ORF">SAMN04488094_101262</name>
</gene>
<sequence>MSRKVDVIFHGEAKPVQRTATYGREVNLLDQCAGWVCWTVRHIVYFLARI</sequence>
<protein>
    <submittedName>
        <fullName evidence="1">Uncharacterized protein</fullName>
    </submittedName>
</protein>
<organism evidence="1 2">
    <name type="scientific">Tropicimonas isoalkanivorans</name>
    <dbReference type="NCBI Taxonomy" id="441112"/>
    <lineage>
        <taxon>Bacteria</taxon>
        <taxon>Pseudomonadati</taxon>
        <taxon>Pseudomonadota</taxon>
        <taxon>Alphaproteobacteria</taxon>
        <taxon>Rhodobacterales</taxon>
        <taxon>Roseobacteraceae</taxon>
        <taxon>Tropicimonas</taxon>
    </lineage>
</organism>
<keyword evidence="2" id="KW-1185">Reference proteome</keyword>
<accession>A0A1I1DIB3</accession>
<evidence type="ECO:0000313" key="2">
    <source>
        <dbReference type="Proteomes" id="UP000198728"/>
    </source>
</evidence>
<dbReference type="AlphaFoldDB" id="A0A1I1DIB3"/>
<name>A0A1I1DIB3_9RHOB</name>
<reference evidence="1 2" key="1">
    <citation type="submission" date="2016-10" db="EMBL/GenBank/DDBJ databases">
        <authorList>
            <person name="de Groot N.N."/>
        </authorList>
    </citation>
    <scope>NUCLEOTIDE SEQUENCE [LARGE SCALE GENOMIC DNA]</scope>
    <source>
        <strain evidence="1 2">DSM 19548</strain>
    </source>
</reference>
<dbReference type="EMBL" id="FOLG01000001">
    <property type="protein sequence ID" value="SFB74719.1"/>
    <property type="molecule type" value="Genomic_DNA"/>
</dbReference>